<evidence type="ECO:0000256" key="2">
    <source>
        <dbReference type="SAM" id="SignalP"/>
    </source>
</evidence>
<accession>A0A1Q9E3M0</accession>
<feature type="signal peptide" evidence="2">
    <location>
        <begin position="1"/>
        <end position="22"/>
    </location>
</feature>
<feature type="transmembrane region" description="Helical" evidence="1">
    <location>
        <begin position="289"/>
        <end position="306"/>
    </location>
</feature>
<evidence type="ECO:0000313" key="4">
    <source>
        <dbReference type="Proteomes" id="UP000186817"/>
    </source>
</evidence>
<dbReference type="Pfam" id="PF05684">
    <property type="entry name" value="DUF819"/>
    <property type="match status" value="1"/>
</dbReference>
<evidence type="ECO:0000256" key="1">
    <source>
        <dbReference type="SAM" id="Phobius"/>
    </source>
</evidence>
<dbReference type="AlphaFoldDB" id="A0A1Q9E3M0"/>
<keyword evidence="1" id="KW-0812">Transmembrane</keyword>
<feature type="transmembrane region" description="Helical" evidence="1">
    <location>
        <begin position="377"/>
        <end position="395"/>
    </location>
</feature>
<gene>
    <name evidence="3" type="primary">yjcL</name>
    <name evidence="3" type="ORF">AK812_SmicGene15171</name>
</gene>
<dbReference type="PANTHER" id="PTHR34289:SF8">
    <property type="entry name" value="DUF819 DOMAIN-CONTAINING PROTEIN"/>
    <property type="match status" value="1"/>
</dbReference>
<feature type="transmembrane region" description="Helical" evidence="1">
    <location>
        <begin position="431"/>
        <end position="453"/>
    </location>
</feature>
<evidence type="ECO:0000313" key="3">
    <source>
        <dbReference type="EMBL" id="OLQ02018.1"/>
    </source>
</evidence>
<reference evidence="3 4" key="1">
    <citation type="submission" date="2016-02" db="EMBL/GenBank/DDBJ databases">
        <title>Genome analysis of coral dinoflagellate symbionts highlights evolutionary adaptations to a symbiotic lifestyle.</title>
        <authorList>
            <person name="Aranda M."/>
            <person name="Li Y."/>
            <person name="Liew Y.J."/>
            <person name="Baumgarten S."/>
            <person name="Simakov O."/>
            <person name="Wilson M."/>
            <person name="Piel J."/>
            <person name="Ashoor H."/>
            <person name="Bougouffa S."/>
            <person name="Bajic V.B."/>
            <person name="Ryu T."/>
            <person name="Ravasi T."/>
            <person name="Bayer T."/>
            <person name="Micklem G."/>
            <person name="Kim H."/>
            <person name="Bhak J."/>
            <person name="Lajeunesse T.C."/>
            <person name="Voolstra C.R."/>
        </authorList>
    </citation>
    <scope>NUCLEOTIDE SEQUENCE [LARGE SCALE GENOMIC DNA]</scope>
    <source>
        <strain evidence="3 4">CCMP2467</strain>
    </source>
</reference>
<feature type="transmembrane region" description="Helical" evidence="1">
    <location>
        <begin position="176"/>
        <end position="195"/>
    </location>
</feature>
<feature type="transmembrane region" description="Helical" evidence="1">
    <location>
        <begin position="76"/>
        <end position="109"/>
    </location>
</feature>
<comment type="caution">
    <text evidence="3">The sequence shown here is derived from an EMBL/GenBank/DDBJ whole genome shotgun (WGS) entry which is preliminary data.</text>
</comment>
<feature type="transmembrane region" description="Helical" evidence="1">
    <location>
        <begin position="241"/>
        <end position="260"/>
    </location>
</feature>
<keyword evidence="2" id="KW-0732">Signal</keyword>
<keyword evidence="4" id="KW-1185">Reference proteome</keyword>
<dbReference type="PANTHER" id="PTHR34289">
    <property type="entry name" value="PROTEIN, PUTATIVE (DUF819)-RELATED"/>
    <property type="match status" value="1"/>
</dbReference>
<feature type="transmembrane region" description="Helical" evidence="1">
    <location>
        <begin position="313"/>
        <end position="332"/>
    </location>
</feature>
<dbReference type="OrthoDB" id="45797at2759"/>
<dbReference type="InterPro" id="IPR008537">
    <property type="entry name" value="DUF819"/>
</dbReference>
<keyword evidence="1" id="KW-0472">Membrane</keyword>
<protein>
    <submittedName>
        <fullName evidence="3">Putative membrane protein YjcL</fullName>
    </submittedName>
</protein>
<feature type="chain" id="PRO_5012728809" evidence="2">
    <location>
        <begin position="23"/>
        <end position="457"/>
    </location>
</feature>
<sequence length="457" mass="47284">MAHVRRWYLLALLALWDVAGLCRDGVSFAVPAATLSCSRQLTGRPLLQRTTRRLDEGGIFSNVKPVVSETMQQPGLWLATVAMIISGMSGGDVPAAVGVALCAAIGAWFGKRTPLGRALTGPVSAMALGVLVASQHAVPGAVLRRLQFTAVTMATPLLLLSCNIKEVMGQSTRRLLVAFLVGAASTIFASCLAALLFRGPLATACGGWEHAATAIAALAAKNIGSGMNFVVVAQALCMKPLIMAAALAVDSALGVVYFPLAASLTPSNEDLEEFGVFSGDDTTTKTHSLADYAITLSVALVVAVISQIICPEGYACILSSAVAVALAAIPGAQERFASGEALGWPLLYIYFASAGFTVGAVEFLTLIKFSPLIDFGIALYGLHLCVLLAAGRFMGLSRPELLVASSANIGGPATASSLASAKGWDQLKRPALLVGTFGNATASGLGILMFRILSRLS</sequence>
<dbReference type="EMBL" id="LSRX01000275">
    <property type="protein sequence ID" value="OLQ02018.1"/>
    <property type="molecule type" value="Genomic_DNA"/>
</dbReference>
<proteinExistence type="predicted"/>
<keyword evidence="1" id="KW-1133">Transmembrane helix</keyword>
<dbReference type="Proteomes" id="UP000186817">
    <property type="component" value="Unassembled WGS sequence"/>
</dbReference>
<feature type="transmembrane region" description="Helical" evidence="1">
    <location>
        <begin position="344"/>
        <end position="365"/>
    </location>
</feature>
<name>A0A1Q9E3M0_SYMMI</name>
<dbReference type="OMA" id="MALHIFT"/>
<organism evidence="3 4">
    <name type="scientific">Symbiodinium microadriaticum</name>
    <name type="common">Dinoflagellate</name>
    <name type="synonym">Zooxanthella microadriatica</name>
    <dbReference type="NCBI Taxonomy" id="2951"/>
    <lineage>
        <taxon>Eukaryota</taxon>
        <taxon>Sar</taxon>
        <taxon>Alveolata</taxon>
        <taxon>Dinophyceae</taxon>
        <taxon>Suessiales</taxon>
        <taxon>Symbiodiniaceae</taxon>
        <taxon>Symbiodinium</taxon>
    </lineage>
</organism>